<keyword evidence="3" id="KW-0032">Aminotransferase</keyword>
<dbReference type="PANTHER" id="PTHR42684:SF3">
    <property type="entry name" value="ADENOSYLMETHIONINE-8-AMINO-7-OXONONANOATE AMINOTRANSFERASE"/>
    <property type="match status" value="1"/>
</dbReference>
<dbReference type="GO" id="GO:0005739">
    <property type="term" value="C:mitochondrion"/>
    <property type="evidence" value="ECO:0007669"/>
    <property type="project" value="TreeGrafter"/>
</dbReference>
<dbReference type="InterPro" id="IPR005815">
    <property type="entry name" value="BioA"/>
</dbReference>
<comment type="similarity">
    <text evidence="8">Belongs to the class-III pyridoxal-phosphate-dependent aminotransferase family.</text>
</comment>
<dbReference type="PIRSF" id="PIRSF000521">
    <property type="entry name" value="Transaminase_4ab_Lys_Orn"/>
    <property type="match status" value="1"/>
</dbReference>
<dbReference type="PANTHER" id="PTHR42684">
    <property type="entry name" value="ADENOSYLMETHIONINE-8-AMINO-7-OXONONANOATE AMINOTRANSFERASE"/>
    <property type="match status" value="1"/>
</dbReference>
<keyword evidence="6" id="KW-0093">Biotin biosynthesis</keyword>
<evidence type="ECO:0000256" key="8">
    <source>
        <dbReference type="RuleBase" id="RU003560"/>
    </source>
</evidence>
<comment type="pathway">
    <text evidence="2">Cofactor biosynthesis; biotin biosynthesis.</text>
</comment>
<evidence type="ECO:0000256" key="1">
    <source>
        <dbReference type="ARBA" id="ARBA00001933"/>
    </source>
</evidence>
<dbReference type="InterPro" id="IPR015424">
    <property type="entry name" value="PyrdxlP-dep_Trfase"/>
</dbReference>
<dbReference type="Gene3D" id="3.90.1150.10">
    <property type="entry name" value="Aspartate Aminotransferase, domain 1"/>
    <property type="match status" value="1"/>
</dbReference>
<keyword evidence="5" id="KW-0949">S-adenosyl-L-methionine</keyword>
<accession>A0A9P7BC98</accession>
<dbReference type="NCBIfam" id="TIGR00508">
    <property type="entry name" value="bioA"/>
    <property type="match status" value="1"/>
</dbReference>
<dbReference type="CDD" id="cd00610">
    <property type="entry name" value="OAT_like"/>
    <property type="match status" value="1"/>
</dbReference>
<dbReference type="Proteomes" id="UP000750334">
    <property type="component" value="Unassembled WGS sequence"/>
</dbReference>
<dbReference type="HAMAP" id="MF_00834">
    <property type="entry name" value="BioA"/>
    <property type="match status" value="1"/>
</dbReference>
<dbReference type="EMBL" id="PUHR01000035">
    <property type="protein sequence ID" value="KAG0669703.1"/>
    <property type="molecule type" value="Genomic_DNA"/>
</dbReference>
<dbReference type="GO" id="GO:0004141">
    <property type="term" value="F:dethiobiotin synthase activity"/>
    <property type="evidence" value="ECO:0007669"/>
    <property type="project" value="TreeGrafter"/>
</dbReference>
<evidence type="ECO:0000256" key="3">
    <source>
        <dbReference type="ARBA" id="ARBA00022576"/>
    </source>
</evidence>
<dbReference type="Pfam" id="PF00202">
    <property type="entry name" value="Aminotran_3"/>
    <property type="match status" value="1"/>
</dbReference>
<dbReference type="InterPro" id="IPR005814">
    <property type="entry name" value="Aminotrans_3"/>
</dbReference>
<proteinExistence type="inferred from homology"/>
<reference evidence="9 10" key="1">
    <citation type="submission" date="2020-11" db="EMBL/GenBank/DDBJ databases">
        <title>Kefir isolates.</title>
        <authorList>
            <person name="Marcisauskas S."/>
            <person name="Kim Y."/>
            <person name="Blasche S."/>
        </authorList>
    </citation>
    <scope>NUCLEOTIDE SEQUENCE [LARGE SCALE GENOMIC DNA]</scope>
    <source>
        <strain evidence="9 10">OG2</strain>
    </source>
</reference>
<organism evidence="9 10">
    <name type="scientific">Maudiozyma exigua</name>
    <name type="common">Yeast</name>
    <name type="synonym">Kazachstania exigua</name>
    <dbReference type="NCBI Taxonomy" id="34358"/>
    <lineage>
        <taxon>Eukaryota</taxon>
        <taxon>Fungi</taxon>
        <taxon>Dikarya</taxon>
        <taxon>Ascomycota</taxon>
        <taxon>Saccharomycotina</taxon>
        <taxon>Saccharomycetes</taxon>
        <taxon>Saccharomycetales</taxon>
        <taxon>Saccharomycetaceae</taxon>
        <taxon>Maudiozyma</taxon>
    </lineage>
</organism>
<evidence type="ECO:0000256" key="4">
    <source>
        <dbReference type="ARBA" id="ARBA00022679"/>
    </source>
</evidence>
<sequence length="492" mass="55394">MSILDLLFMEPKSLVYSDDIDLLLEYDRKHLWHPYTSLSNPQPVLPVRRADKCTIYIDVDDTEELALIDGMSSWWSVIHGYNNEELNSAAIEQVTKFSHVMFGGFTHKPAVELAKKLLGLVDHDEMKHVFFADSGSVAVEIAMKMAIQYASSVFSNSDTISFKFLTVRNGYHGDTIGAMSVCDPINSMHSIYKDYLRNNIFVESPPSLSILPTSQLSELDNVPLNDIIDTTSYISMLEKNLQENDKDIVAVIIEPIVQGAGGMRFWHPQYLIDIRKLCNKYDKLLILDEIATGFGRTGQIFAFKHCAVYEEKLNIPTEKRTDVYPDIMCVGKALTGGYMTLSAVVVSSKVERGLSSPSSPTNGIFMHGPTFMGNPLACAVANKSLEIMTRNEWQLSVNNIEKQLYQELYIPITANKHLMGRIVKRVAVLGAIGVVELYKNVDQNWYQKQFVSRGVNIRPFGKLLYIMPPYIITPSELRILTNAVKDVLEISK</sequence>
<gene>
    <name evidence="9" type="primary">BIO3</name>
    <name evidence="9" type="ORF">C6P45_003446</name>
</gene>
<dbReference type="InterPro" id="IPR015421">
    <property type="entry name" value="PyrdxlP-dep_Trfase_major"/>
</dbReference>
<dbReference type="GO" id="GO:0030170">
    <property type="term" value="F:pyridoxal phosphate binding"/>
    <property type="evidence" value="ECO:0007669"/>
    <property type="project" value="InterPro"/>
</dbReference>
<evidence type="ECO:0000256" key="6">
    <source>
        <dbReference type="ARBA" id="ARBA00022756"/>
    </source>
</evidence>
<evidence type="ECO:0000256" key="7">
    <source>
        <dbReference type="ARBA" id="ARBA00022898"/>
    </source>
</evidence>
<dbReference type="SUPFAM" id="SSF53383">
    <property type="entry name" value="PLP-dependent transferases"/>
    <property type="match status" value="1"/>
</dbReference>
<dbReference type="OrthoDB" id="425114at2759"/>
<evidence type="ECO:0000256" key="2">
    <source>
        <dbReference type="ARBA" id="ARBA00004746"/>
    </source>
</evidence>
<comment type="cofactor">
    <cofactor evidence="1">
        <name>pyridoxal 5'-phosphate</name>
        <dbReference type="ChEBI" id="CHEBI:597326"/>
    </cofactor>
</comment>
<comment type="caution">
    <text evidence="9">The sequence shown here is derived from an EMBL/GenBank/DDBJ whole genome shotgun (WGS) entry which is preliminary data.</text>
</comment>
<dbReference type="InterPro" id="IPR015422">
    <property type="entry name" value="PyrdxlP-dep_Trfase_small"/>
</dbReference>
<evidence type="ECO:0000313" key="10">
    <source>
        <dbReference type="Proteomes" id="UP000750334"/>
    </source>
</evidence>
<keyword evidence="7 8" id="KW-0663">Pyridoxal phosphate</keyword>
<protein>
    <submittedName>
        <fullName evidence="9">Adenosylmethionine-8-amino-7-oxononanoate transaminase</fullName>
    </submittedName>
</protein>
<dbReference type="Gene3D" id="3.40.640.10">
    <property type="entry name" value="Type I PLP-dependent aspartate aminotransferase-like (Major domain)"/>
    <property type="match status" value="1"/>
</dbReference>
<dbReference type="AlphaFoldDB" id="A0A9P7BC98"/>
<dbReference type="GO" id="GO:0004015">
    <property type="term" value="F:adenosylmethionine-8-amino-7-oxononanoate transaminase activity"/>
    <property type="evidence" value="ECO:0007669"/>
    <property type="project" value="InterPro"/>
</dbReference>
<name>A0A9P7BC98_MAUEX</name>
<evidence type="ECO:0000313" key="9">
    <source>
        <dbReference type="EMBL" id="KAG0669703.1"/>
    </source>
</evidence>
<evidence type="ECO:0000256" key="5">
    <source>
        <dbReference type="ARBA" id="ARBA00022691"/>
    </source>
</evidence>
<keyword evidence="4" id="KW-0808">Transferase</keyword>
<dbReference type="GO" id="GO:0009102">
    <property type="term" value="P:biotin biosynthetic process"/>
    <property type="evidence" value="ECO:0007669"/>
    <property type="project" value="UniProtKB-KW"/>
</dbReference>
<keyword evidence="10" id="KW-1185">Reference proteome</keyword>